<proteinExistence type="predicted"/>
<feature type="region of interest" description="Disordered" evidence="1">
    <location>
        <begin position="1"/>
        <end position="27"/>
    </location>
</feature>
<reference evidence="2 3" key="2">
    <citation type="journal article" date="2022" name="Mol. Biol. Evol.">
        <title>Comparative Genomics Reveals Insights into the Divergent Evolution of Astigmatic Mites and Household Pest Adaptations.</title>
        <authorList>
            <person name="Xiong Q."/>
            <person name="Wan A.T."/>
            <person name="Liu X."/>
            <person name="Fung C.S."/>
            <person name="Xiao X."/>
            <person name="Malainual N."/>
            <person name="Hou J."/>
            <person name="Wang L."/>
            <person name="Wang M."/>
            <person name="Yang K.Y."/>
            <person name="Cui Y."/>
            <person name="Leung E.L."/>
            <person name="Nong W."/>
            <person name="Shin S.K."/>
            <person name="Au S.W."/>
            <person name="Jeong K.Y."/>
            <person name="Chew F.T."/>
            <person name="Hui J.H."/>
            <person name="Leung T.F."/>
            <person name="Tungtrongchitr A."/>
            <person name="Zhong N."/>
            <person name="Liu Z."/>
            <person name="Tsui S.K."/>
        </authorList>
    </citation>
    <scope>NUCLEOTIDE SEQUENCE [LARGE SCALE GENOMIC DNA]</scope>
    <source>
        <strain evidence="2">Derp</strain>
    </source>
</reference>
<evidence type="ECO:0000313" key="2">
    <source>
        <dbReference type="EMBL" id="KAH9419449.1"/>
    </source>
</evidence>
<reference evidence="2 3" key="1">
    <citation type="journal article" date="2018" name="J. Allergy Clin. Immunol.">
        <title>High-quality assembly of Dermatophagoides pteronyssinus genome and transcriptome reveals a wide range of novel allergens.</title>
        <authorList>
            <person name="Liu X.Y."/>
            <person name="Yang K.Y."/>
            <person name="Wang M.Q."/>
            <person name="Kwok J.S."/>
            <person name="Zeng X."/>
            <person name="Yang Z."/>
            <person name="Xiao X.J."/>
            <person name="Lau C.P."/>
            <person name="Li Y."/>
            <person name="Huang Z.M."/>
            <person name="Ba J.G."/>
            <person name="Yim A.K."/>
            <person name="Ouyang C.Y."/>
            <person name="Ngai S.M."/>
            <person name="Chan T.F."/>
            <person name="Leung E.L."/>
            <person name="Liu L."/>
            <person name="Liu Z.G."/>
            <person name="Tsui S.K."/>
        </authorList>
    </citation>
    <scope>NUCLEOTIDE SEQUENCE [LARGE SCALE GENOMIC DNA]</scope>
    <source>
        <strain evidence="2">Derp</strain>
    </source>
</reference>
<sequence>MKYELSSKKKLIRDSNHSESSKKKIESNDSLRFQCNDDDDDDDEKNLISQFWLTEKELELDFFDEIFRKKVYNLLIEIWNTELRILKRYVWNQKPEKKGRI</sequence>
<comment type="caution">
    <text evidence="2">The sequence shown here is derived from an EMBL/GenBank/DDBJ whole genome shotgun (WGS) entry which is preliminary data.</text>
</comment>
<evidence type="ECO:0000313" key="3">
    <source>
        <dbReference type="Proteomes" id="UP000887458"/>
    </source>
</evidence>
<protein>
    <submittedName>
        <fullName evidence="2">Uncharacterized protein</fullName>
    </submittedName>
</protein>
<keyword evidence="3" id="KW-1185">Reference proteome</keyword>
<organism evidence="2 3">
    <name type="scientific">Dermatophagoides pteronyssinus</name>
    <name type="common">European house dust mite</name>
    <dbReference type="NCBI Taxonomy" id="6956"/>
    <lineage>
        <taxon>Eukaryota</taxon>
        <taxon>Metazoa</taxon>
        <taxon>Ecdysozoa</taxon>
        <taxon>Arthropoda</taxon>
        <taxon>Chelicerata</taxon>
        <taxon>Arachnida</taxon>
        <taxon>Acari</taxon>
        <taxon>Acariformes</taxon>
        <taxon>Sarcoptiformes</taxon>
        <taxon>Astigmata</taxon>
        <taxon>Psoroptidia</taxon>
        <taxon>Analgoidea</taxon>
        <taxon>Pyroglyphidae</taxon>
        <taxon>Dermatophagoidinae</taxon>
        <taxon>Dermatophagoides</taxon>
    </lineage>
</organism>
<name>A0ABQ8JA57_DERPT</name>
<dbReference type="Proteomes" id="UP000887458">
    <property type="component" value="Unassembled WGS sequence"/>
</dbReference>
<accession>A0ABQ8JA57</accession>
<gene>
    <name evidence="2" type="ORF">DERP_010661</name>
</gene>
<evidence type="ECO:0000256" key="1">
    <source>
        <dbReference type="SAM" id="MobiDB-lite"/>
    </source>
</evidence>
<dbReference type="EMBL" id="NJHN03000059">
    <property type="protein sequence ID" value="KAH9419449.1"/>
    <property type="molecule type" value="Genomic_DNA"/>
</dbReference>